<keyword evidence="4" id="KW-0378">Hydrolase</keyword>
<dbReference type="CDD" id="cd00433">
    <property type="entry name" value="Peptidase_M17"/>
    <property type="match status" value="1"/>
</dbReference>
<evidence type="ECO:0000313" key="12">
    <source>
        <dbReference type="Proteomes" id="UP000578449"/>
    </source>
</evidence>
<evidence type="ECO:0000313" key="11">
    <source>
        <dbReference type="EMBL" id="MBB5132941.1"/>
    </source>
</evidence>
<evidence type="ECO:0000256" key="2">
    <source>
        <dbReference type="ARBA" id="ARBA00022438"/>
    </source>
</evidence>
<evidence type="ECO:0000256" key="6">
    <source>
        <dbReference type="ARBA" id="ARBA00049972"/>
    </source>
</evidence>
<evidence type="ECO:0000256" key="3">
    <source>
        <dbReference type="ARBA" id="ARBA00022670"/>
    </source>
</evidence>
<dbReference type="PANTHER" id="PTHR11963:SF23">
    <property type="entry name" value="CYTOSOL AMINOPEPTIDASE"/>
    <property type="match status" value="1"/>
</dbReference>
<dbReference type="PRINTS" id="PR00481">
    <property type="entry name" value="LAMNOPPTDASE"/>
</dbReference>
<feature type="domain" description="Peptidase M17 leucyl aminopeptidase N-terminal" evidence="10">
    <location>
        <begin position="29"/>
        <end position="106"/>
    </location>
</feature>
<dbReference type="Gene3D" id="3.40.630.10">
    <property type="entry name" value="Zn peptidases"/>
    <property type="match status" value="1"/>
</dbReference>
<dbReference type="GO" id="GO:0030145">
    <property type="term" value="F:manganese ion binding"/>
    <property type="evidence" value="ECO:0007669"/>
    <property type="project" value="InterPro"/>
</dbReference>
<dbReference type="PANTHER" id="PTHR11963">
    <property type="entry name" value="LEUCINE AMINOPEPTIDASE-RELATED"/>
    <property type="match status" value="1"/>
</dbReference>
<dbReference type="SUPFAM" id="SSF53187">
    <property type="entry name" value="Zn-dependent exopeptidases"/>
    <property type="match status" value="1"/>
</dbReference>
<comment type="similarity">
    <text evidence="1">Belongs to the peptidase M17 family.</text>
</comment>
<dbReference type="InterPro" id="IPR011356">
    <property type="entry name" value="Leucine_aapep/pepB"/>
</dbReference>
<organism evidence="11 12">
    <name type="scientific">Thermocatellispora tengchongensis</name>
    <dbReference type="NCBI Taxonomy" id="1073253"/>
    <lineage>
        <taxon>Bacteria</taxon>
        <taxon>Bacillati</taxon>
        <taxon>Actinomycetota</taxon>
        <taxon>Actinomycetes</taxon>
        <taxon>Streptosporangiales</taxon>
        <taxon>Streptosporangiaceae</taxon>
        <taxon>Thermocatellispora</taxon>
    </lineage>
</organism>
<dbReference type="Pfam" id="PF02789">
    <property type="entry name" value="Peptidase_M17_N"/>
    <property type="match status" value="1"/>
</dbReference>
<dbReference type="GO" id="GO:0006508">
    <property type="term" value="P:proteolysis"/>
    <property type="evidence" value="ECO:0007669"/>
    <property type="project" value="UniProtKB-KW"/>
</dbReference>
<evidence type="ECO:0000256" key="4">
    <source>
        <dbReference type="ARBA" id="ARBA00022801"/>
    </source>
</evidence>
<keyword evidence="2 11" id="KW-0031">Aminopeptidase</keyword>
<dbReference type="AlphaFoldDB" id="A0A840P4Z8"/>
<dbReference type="SUPFAM" id="SSF52949">
    <property type="entry name" value="Macro domain-like"/>
    <property type="match status" value="1"/>
</dbReference>
<dbReference type="InterPro" id="IPR008283">
    <property type="entry name" value="Peptidase_M17_N"/>
</dbReference>
<sequence length="478" mass="48997">MRVETGPRRAGVPEVRGVFAGEAPDLPWGGFAGAAGETAAAYEGGAPVLLAGLGPERELDAEALRTAATAAARAVPEVQTDLAARAAARLGPAESVRATVTGLALAETPPSLVTLTGCGDEAKAIKAAEATEAAERTEAAEATESAEAIQAAIEAGLLDAEAVLLARDLINRPPGDLIPSRLAEEAHDAAVRGGLDARVLDEHALRELGMGALLGMGAGSPHPPRLVDLRYEPPGARASVTLVGKGITFDSGGLSLKSPAAMMAMRGDMTGAAVVLGVMAVLARRGLPVAVRGLLPLAENMIGPYGVRPGDVLAACDGRRIQVLDTDFEGRVILADALALAARDRPGAIVDVATLTYQVVTALGPDIGGVLGRDPALTERVLAAGAAAGEPLWPLPWARRYRDQISSPYAEVRNFPEADTGRAITAALLLGEFVPEEIPFAHLDITGPSWRGPASGRGATGFGVLTLTRLLEAFARGA</sequence>
<evidence type="ECO:0000256" key="5">
    <source>
        <dbReference type="ARBA" id="ARBA00033172"/>
    </source>
</evidence>
<evidence type="ECO:0000259" key="9">
    <source>
        <dbReference type="Pfam" id="PF00883"/>
    </source>
</evidence>
<feature type="domain" description="Cytosol aminopeptidase" evidence="9">
    <location>
        <begin position="165"/>
        <end position="467"/>
    </location>
</feature>
<name>A0A840P4Z8_9ACTN</name>
<dbReference type="Gene3D" id="3.40.220.10">
    <property type="entry name" value="Leucine Aminopeptidase, subunit E, domain 1"/>
    <property type="match status" value="1"/>
</dbReference>
<dbReference type="Pfam" id="PF00883">
    <property type="entry name" value="Peptidase_M17"/>
    <property type="match status" value="1"/>
</dbReference>
<accession>A0A840P4Z8</accession>
<gene>
    <name evidence="11" type="ORF">HNP84_002662</name>
</gene>
<dbReference type="EMBL" id="JACHGN010000005">
    <property type="protein sequence ID" value="MBB5132941.1"/>
    <property type="molecule type" value="Genomic_DNA"/>
</dbReference>
<keyword evidence="12" id="KW-1185">Reference proteome</keyword>
<evidence type="ECO:0000256" key="8">
    <source>
        <dbReference type="ARBA" id="ARBA00050061"/>
    </source>
</evidence>
<dbReference type="GO" id="GO:0070006">
    <property type="term" value="F:metalloaminopeptidase activity"/>
    <property type="evidence" value="ECO:0007669"/>
    <property type="project" value="InterPro"/>
</dbReference>
<dbReference type="GO" id="GO:0005737">
    <property type="term" value="C:cytoplasm"/>
    <property type="evidence" value="ECO:0007669"/>
    <property type="project" value="InterPro"/>
</dbReference>
<dbReference type="RefSeq" id="WP_185049928.1">
    <property type="nucleotide sequence ID" value="NZ_BAABIX010000005.1"/>
</dbReference>
<evidence type="ECO:0000259" key="10">
    <source>
        <dbReference type="Pfam" id="PF02789"/>
    </source>
</evidence>
<proteinExistence type="inferred from homology"/>
<protein>
    <recommendedName>
        <fullName evidence="7">Probable cytosol aminopeptidase</fullName>
    </recommendedName>
    <alternativeName>
        <fullName evidence="8">Leucine aminopeptidase</fullName>
    </alternativeName>
    <alternativeName>
        <fullName evidence="5">Leucyl aminopeptidase</fullName>
    </alternativeName>
</protein>
<evidence type="ECO:0000256" key="7">
    <source>
        <dbReference type="ARBA" id="ARBA00050021"/>
    </source>
</evidence>
<dbReference type="Proteomes" id="UP000578449">
    <property type="component" value="Unassembled WGS sequence"/>
</dbReference>
<comment type="function">
    <text evidence="6">Presumably involved in the processing and regular turnover of intracellular proteins. Catalyzes the removal of unsubstituted N-terminal amino acids from various peptides.</text>
</comment>
<comment type="caution">
    <text evidence="11">The sequence shown here is derived from an EMBL/GenBank/DDBJ whole genome shotgun (WGS) entry which is preliminary data.</text>
</comment>
<evidence type="ECO:0000256" key="1">
    <source>
        <dbReference type="ARBA" id="ARBA00009528"/>
    </source>
</evidence>
<keyword evidence="3" id="KW-0645">Protease</keyword>
<reference evidence="11 12" key="1">
    <citation type="submission" date="2020-08" db="EMBL/GenBank/DDBJ databases">
        <title>Genomic Encyclopedia of Type Strains, Phase IV (KMG-IV): sequencing the most valuable type-strain genomes for metagenomic binning, comparative biology and taxonomic classification.</title>
        <authorList>
            <person name="Goeker M."/>
        </authorList>
    </citation>
    <scope>NUCLEOTIDE SEQUENCE [LARGE SCALE GENOMIC DNA]</scope>
    <source>
        <strain evidence="11 12">DSM 45615</strain>
    </source>
</reference>
<dbReference type="InterPro" id="IPR043472">
    <property type="entry name" value="Macro_dom-like"/>
</dbReference>
<dbReference type="InterPro" id="IPR000819">
    <property type="entry name" value="Peptidase_M17_C"/>
</dbReference>